<dbReference type="GeneID" id="27354116"/>
<keyword evidence="6" id="KW-0539">Nucleus</keyword>
<evidence type="ECO:0000256" key="2">
    <source>
        <dbReference type="ARBA" id="ARBA00022833"/>
    </source>
</evidence>
<dbReference type="PANTHER" id="PTHR36206:SF13">
    <property type="entry name" value="TRANSCRIPTIONAL REGULATORY PROTEIN MOC3"/>
    <property type="match status" value="1"/>
</dbReference>
<dbReference type="OrthoDB" id="2593732at2759"/>
<name>A0A0D2C964_9EURO</name>
<protein>
    <submittedName>
        <fullName evidence="8">Uncharacterized protein</fullName>
    </submittedName>
</protein>
<dbReference type="HOGENOM" id="CLU_033644_0_0_1"/>
<dbReference type="GO" id="GO:0003677">
    <property type="term" value="F:DNA binding"/>
    <property type="evidence" value="ECO:0007669"/>
    <property type="project" value="UniProtKB-KW"/>
</dbReference>
<proteinExistence type="predicted"/>
<dbReference type="STRING" id="215243.A0A0D2C964"/>
<feature type="region of interest" description="Disordered" evidence="7">
    <location>
        <begin position="1"/>
        <end position="23"/>
    </location>
</feature>
<keyword evidence="3" id="KW-0805">Transcription regulation</keyword>
<dbReference type="EMBL" id="KN847333">
    <property type="protein sequence ID" value="KIW46367.1"/>
    <property type="molecule type" value="Genomic_DNA"/>
</dbReference>
<evidence type="ECO:0000256" key="1">
    <source>
        <dbReference type="ARBA" id="ARBA00022723"/>
    </source>
</evidence>
<dbReference type="InterPro" id="IPR052360">
    <property type="entry name" value="Transcr_Regulatory_Proteins"/>
</dbReference>
<sequence length="483" mass="54764">MRPRNNTDAVPKAASHAGRKCDYHHVEKQTPPPAAYLMVIPRSPRPQAHHIDLKAFEYFHTCFAPTLLNYGGRHFWNRLVLQACHHDEAINHLVMATTCVGIRSSKMLPRGVDSPDAWVRYLSHYGKALKILARADRPDPGVLLTACLLLMLCDELQQNQYGSLRHLMCGRKIITSYLSNKGHHNNDTIDEIVPIFSQLEIHTGEIYHITTGGSPESTDPPSHPGQQVFGRFETIDEAADVLHRIAVDGARLQLNGHPPVSRFHVVPELTLRLNDWLHRFSWSEVGTLKDRQILRLFHLSLDTLSRCAPFTQESAFDVYLSNIEQLVIVCNRLVFSTTTHLIPVLFFVATRYRSASVRRRAIELLRSCGMDGRILASVAMKVVRIEERRVSEPITSADIPEENRIRLVGLHTGSSAESLLIDYRRWPYREPKPVETVTVPIKRISLDSGDFDPVHSVCLNLSLYKYQMLTSFPGFALEIGNRL</sequence>
<evidence type="ECO:0000256" key="6">
    <source>
        <dbReference type="ARBA" id="ARBA00023242"/>
    </source>
</evidence>
<evidence type="ECO:0000313" key="8">
    <source>
        <dbReference type="EMBL" id="KIW46367.1"/>
    </source>
</evidence>
<dbReference type="RefSeq" id="XP_016266583.1">
    <property type="nucleotide sequence ID" value="XM_016402686.1"/>
</dbReference>
<organism evidence="8 9">
    <name type="scientific">Exophiala oligosperma</name>
    <dbReference type="NCBI Taxonomy" id="215243"/>
    <lineage>
        <taxon>Eukaryota</taxon>
        <taxon>Fungi</taxon>
        <taxon>Dikarya</taxon>
        <taxon>Ascomycota</taxon>
        <taxon>Pezizomycotina</taxon>
        <taxon>Eurotiomycetes</taxon>
        <taxon>Chaetothyriomycetidae</taxon>
        <taxon>Chaetothyriales</taxon>
        <taxon>Herpotrichiellaceae</taxon>
        <taxon>Exophiala</taxon>
    </lineage>
</organism>
<evidence type="ECO:0000256" key="5">
    <source>
        <dbReference type="ARBA" id="ARBA00023163"/>
    </source>
</evidence>
<dbReference type="PANTHER" id="PTHR36206">
    <property type="entry name" value="ASPERCRYPTIN BIOSYNTHESIS CLUSTER-SPECIFIC TRANSCRIPTION REGULATOR ATNN-RELATED"/>
    <property type="match status" value="1"/>
</dbReference>
<accession>A0A0D2C964</accession>
<reference evidence="8 9" key="1">
    <citation type="submission" date="2015-01" db="EMBL/GenBank/DDBJ databases">
        <title>The Genome Sequence of Exophiala oligosperma CBS72588.</title>
        <authorList>
            <consortium name="The Broad Institute Genomics Platform"/>
            <person name="Cuomo C."/>
            <person name="de Hoog S."/>
            <person name="Gorbushina A."/>
            <person name="Stielow B."/>
            <person name="Teixiera M."/>
            <person name="Abouelleil A."/>
            <person name="Chapman S.B."/>
            <person name="Priest M."/>
            <person name="Young S.K."/>
            <person name="Wortman J."/>
            <person name="Nusbaum C."/>
            <person name="Birren B."/>
        </authorList>
    </citation>
    <scope>NUCLEOTIDE SEQUENCE [LARGE SCALE GENOMIC DNA]</scope>
    <source>
        <strain evidence="8 9">CBS 72588</strain>
    </source>
</reference>
<dbReference type="Proteomes" id="UP000053342">
    <property type="component" value="Unassembled WGS sequence"/>
</dbReference>
<keyword evidence="4" id="KW-0238">DNA-binding</keyword>
<evidence type="ECO:0000256" key="3">
    <source>
        <dbReference type="ARBA" id="ARBA00023015"/>
    </source>
</evidence>
<keyword evidence="2" id="KW-0862">Zinc</keyword>
<keyword evidence="5" id="KW-0804">Transcription</keyword>
<dbReference type="GO" id="GO:0046872">
    <property type="term" value="F:metal ion binding"/>
    <property type="evidence" value="ECO:0007669"/>
    <property type="project" value="UniProtKB-KW"/>
</dbReference>
<keyword evidence="9" id="KW-1185">Reference proteome</keyword>
<evidence type="ECO:0000256" key="4">
    <source>
        <dbReference type="ARBA" id="ARBA00023125"/>
    </source>
</evidence>
<evidence type="ECO:0000256" key="7">
    <source>
        <dbReference type="SAM" id="MobiDB-lite"/>
    </source>
</evidence>
<gene>
    <name evidence="8" type="ORF">PV06_02042</name>
</gene>
<dbReference type="VEuPathDB" id="FungiDB:PV06_02042"/>
<keyword evidence="1" id="KW-0479">Metal-binding</keyword>
<dbReference type="AlphaFoldDB" id="A0A0D2C964"/>
<evidence type="ECO:0000313" key="9">
    <source>
        <dbReference type="Proteomes" id="UP000053342"/>
    </source>
</evidence>